<name>A0A060HDN6_XYLFS</name>
<dbReference type="Proteomes" id="UP000027215">
    <property type="component" value="Chromosome"/>
</dbReference>
<dbReference type="InterPro" id="IPR007430">
    <property type="entry name" value="VirB8"/>
</dbReference>
<dbReference type="AlphaFoldDB" id="A0A060HDN6"/>
<gene>
    <name evidence="7" type="ORF">D934_10125</name>
</gene>
<dbReference type="KEGG" id="xfs:D934_10125"/>
<evidence type="ECO:0000256" key="3">
    <source>
        <dbReference type="ARBA" id="ARBA00022989"/>
    </source>
</evidence>
<feature type="domain" description="Bacterial virulence protein VirB8" evidence="6">
    <location>
        <begin position="26"/>
        <end position="236"/>
    </location>
</feature>
<dbReference type="InterPro" id="IPR032710">
    <property type="entry name" value="NTF2-like_dom_sf"/>
</dbReference>
<keyword evidence="2 5" id="KW-0812">Transmembrane</keyword>
<dbReference type="RefSeq" id="WP_020851112.1">
    <property type="nucleotide sequence ID" value="NZ_CP006696.1"/>
</dbReference>
<evidence type="ECO:0000256" key="4">
    <source>
        <dbReference type="ARBA" id="ARBA00023136"/>
    </source>
</evidence>
<reference evidence="7 8" key="1">
    <citation type="submission" date="2013-08" db="EMBL/GenBank/DDBJ databases">
        <authorList>
            <person name="Stouthamer R."/>
            <person name="Nunney L."/>
        </authorList>
    </citation>
    <scope>NUCLEOTIDE SEQUENCE [LARGE SCALE GENOMIC DNA]</scope>
    <source>
        <strain evidence="8">ann-1</strain>
    </source>
</reference>
<dbReference type="PATRIC" id="fig|155920.8.peg.2372"/>
<dbReference type="InterPro" id="IPR035658">
    <property type="entry name" value="TrbF"/>
</dbReference>
<evidence type="ECO:0000256" key="2">
    <source>
        <dbReference type="ARBA" id="ARBA00022692"/>
    </source>
</evidence>
<dbReference type="Gene3D" id="3.10.450.230">
    <property type="entry name" value="VirB8 protein"/>
    <property type="match status" value="1"/>
</dbReference>
<protein>
    <submittedName>
        <fullName evidence="7">Conjugal transfer protein TrbF</fullName>
    </submittedName>
</protein>
<dbReference type="Pfam" id="PF04335">
    <property type="entry name" value="VirB8"/>
    <property type="match status" value="1"/>
</dbReference>
<proteinExistence type="predicted"/>
<accession>A0A060HDN6</accession>
<dbReference type="EMBL" id="CP006696">
    <property type="protein sequence ID" value="AIC11506.1"/>
    <property type="molecule type" value="Genomic_DNA"/>
</dbReference>
<dbReference type="GO" id="GO:0016020">
    <property type="term" value="C:membrane"/>
    <property type="evidence" value="ECO:0007669"/>
    <property type="project" value="UniProtKB-SubCell"/>
</dbReference>
<evidence type="ECO:0000256" key="1">
    <source>
        <dbReference type="ARBA" id="ARBA00004167"/>
    </source>
</evidence>
<dbReference type="SUPFAM" id="SSF54427">
    <property type="entry name" value="NTF2-like"/>
    <property type="match status" value="1"/>
</dbReference>
<evidence type="ECO:0000313" key="7">
    <source>
        <dbReference type="EMBL" id="AIC11506.1"/>
    </source>
</evidence>
<organism evidence="7 8">
    <name type="scientific">Xylella fastidiosa subsp. sandyi Ann-1</name>
    <dbReference type="NCBI Taxonomy" id="155920"/>
    <lineage>
        <taxon>Bacteria</taxon>
        <taxon>Pseudomonadati</taxon>
        <taxon>Pseudomonadota</taxon>
        <taxon>Gammaproteobacteria</taxon>
        <taxon>Lysobacterales</taxon>
        <taxon>Lysobacteraceae</taxon>
        <taxon>Xylella</taxon>
    </lineage>
</organism>
<comment type="subcellular location">
    <subcellularLocation>
        <location evidence="1">Membrane</location>
        <topology evidence="1">Single-pass membrane protein</topology>
    </subcellularLocation>
</comment>
<evidence type="ECO:0000259" key="6">
    <source>
        <dbReference type="Pfam" id="PF04335"/>
    </source>
</evidence>
<dbReference type="NCBIfam" id="NF010462">
    <property type="entry name" value="PRK13887.1"/>
    <property type="match status" value="1"/>
</dbReference>
<evidence type="ECO:0000313" key="8">
    <source>
        <dbReference type="Proteomes" id="UP000027215"/>
    </source>
</evidence>
<evidence type="ECO:0000256" key="5">
    <source>
        <dbReference type="SAM" id="Phobius"/>
    </source>
</evidence>
<sequence>MSVNLRNPFGKKETPDTNTVNPYLNARRSWNSHVGQIMHHSQVGIFVGLLGMLIGLAAVGGMTYIGSQSKFIPLVFQQDGSGNTISMTRPDRIPEALVDDYRTAVSDFITNIRLVTPDAGLQNKAVLKAYGYLVPNDPATLKANEYLNATKETNPFTRAANEMVSVDVKSVLQQSKDTWQIDWQETVRGRDGSLKGAPYMMRALVTIYQNKDTEVEPEKMFINPHFIFVKDYNWSKQL</sequence>
<keyword evidence="3 5" id="KW-1133">Transmembrane helix</keyword>
<keyword evidence="4 5" id="KW-0472">Membrane</keyword>
<feature type="transmembrane region" description="Helical" evidence="5">
    <location>
        <begin position="43"/>
        <end position="65"/>
    </location>
</feature>
<dbReference type="CDD" id="cd16425">
    <property type="entry name" value="TrbF"/>
    <property type="match status" value="1"/>
</dbReference>
<dbReference type="HOGENOM" id="CLU_076026_1_0_6"/>